<dbReference type="InterPro" id="IPR003764">
    <property type="entry name" value="GlcNAc_6-P_deAcase"/>
</dbReference>
<dbReference type="SUPFAM" id="SSF51556">
    <property type="entry name" value="Metallo-dependent hydrolases"/>
    <property type="match status" value="1"/>
</dbReference>
<comment type="similarity">
    <text evidence="1 5">Belongs to the metallo-dependent hydrolases superfamily. NagA family.</text>
</comment>
<evidence type="ECO:0000313" key="10">
    <source>
        <dbReference type="Proteomes" id="UP000435649"/>
    </source>
</evidence>
<dbReference type="GO" id="GO:0046872">
    <property type="term" value="F:metal ion binding"/>
    <property type="evidence" value="ECO:0007669"/>
    <property type="project" value="UniProtKB-KW"/>
</dbReference>
<evidence type="ECO:0000256" key="7">
    <source>
        <dbReference type="PIRSR" id="PIRSR038994-3"/>
    </source>
</evidence>
<evidence type="ECO:0000259" key="8">
    <source>
        <dbReference type="Pfam" id="PF01979"/>
    </source>
</evidence>
<feature type="binding site" evidence="7">
    <location>
        <position position="128"/>
    </location>
    <ligand>
        <name>Zn(2+)</name>
        <dbReference type="ChEBI" id="CHEBI:29105"/>
    </ligand>
</feature>
<dbReference type="PIRSF" id="PIRSF038994">
    <property type="entry name" value="NagA"/>
    <property type="match status" value="1"/>
</dbReference>
<dbReference type="InterPro" id="IPR032466">
    <property type="entry name" value="Metal_Hydrolase"/>
</dbReference>
<name>A0A844FXH0_9BACT</name>
<evidence type="ECO:0000256" key="3">
    <source>
        <dbReference type="ARBA" id="ARBA00022801"/>
    </source>
</evidence>
<dbReference type="AlphaFoldDB" id="A0A844FXH0"/>
<feature type="binding site" evidence="7">
    <location>
        <position position="213"/>
    </location>
    <ligand>
        <name>Zn(2+)</name>
        <dbReference type="ChEBI" id="CHEBI:29105"/>
    </ligand>
</feature>
<dbReference type="SUPFAM" id="SSF51338">
    <property type="entry name" value="Composite domain of metallo-dependent hydrolases"/>
    <property type="match status" value="1"/>
</dbReference>
<keyword evidence="4 5" id="KW-0119">Carbohydrate metabolism</keyword>
<dbReference type="EMBL" id="VUNS01000001">
    <property type="protein sequence ID" value="MST95442.1"/>
    <property type="molecule type" value="Genomic_DNA"/>
</dbReference>
<feature type="active site" description="Proton donor/acceptor" evidence="6">
    <location>
        <position position="271"/>
    </location>
</feature>
<feature type="binding site" evidence="7">
    <location>
        <position position="192"/>
    </location>
    <ligand>
        <name>Zn(2+)</name>
        <dbReference type="ChEBI" id="CHEBI:29105"/>
    </ligand>
</feature>
<keyword evidence="10" id="KW-1185">Reference proteome</keyword>
<dbReference type="EC" id="3.5.1.25" evidence="9"/>
<evidence type="ECO:0000256" key="6">
    <source>
        <dbReference type="PIRSR" id="PIRSR038994-1"/>
    </source>
</evidence>
<accession>A0A844FXH0</accession>
<gene>
    <name evidence="9" type="primary">nagA</name>
    <name evidence="9" type="ORF">FYJ85_00060</name>
</gene>
<dbReference type="PANTHER" id="PTHR11113">
    <property type="entry name" value="N-ACETYLGLUCOSAMINE-6-PHOSPHATE DEACETYLASE"/>
    <property type="match status" value="1"/>
</dbReference>
<protein>
    <submittedName>
        <fullName evidence="9">N-acetylglucosamine-6-phosphate deacetylase</fullName>
        <ecNumber evidence="9">3.5.1.25</ecNumber>
    </submittedName>
</protein>
<evidence type="ECO:0000313" key="9">
    <source>
        <dbReference type="EMBL" id="MST95442.1"/>
    </source>
</evidence>
<evidence type="ECO:0000256" key="5">
    <source>
        <dbReference type="PIRNR" id="PIRNR038994"/>
    </source>
</evidence>
<evidence type="ECO:0000256" key="1">
    <source>
        <dbReference type="ARBA" id="ARBA00010716"/>
    </source>
</evidence>
<dbReference type="CDD" id="cd00854">
    <property type="entry name" value="NagA"/>
    <property type="match status" value="1"/>
</dbReference>
<organism evidence="9 10">
    <name type="scientific">Victivallis lenta</name>
    <dbReference type="NCBI Taxonomy" id="2606640"/>
    <lineage>
        <taxon>Bacteria</taxon>
        <taxon>Pseudomonadati</taxon>
        <taxon>Lentisphaerota</taxon>
        <taxon>Lentisphaeria</taxon>
        <taxon>Victivallales</taxon>
        <taxon>Victivallaceae</taxon>
        <taxon>Victivallis</taxon>
    </lineage>
</organism>
<dbReference type="GO" id="GO:0006046">
    <property type="term" value="P:N-acetylglucosamine catabolic process"/>
    <property type="evidence" value="ECO:0007669"/>
    <property type="project" value="TreeGrafter"/>
</dbReference>
<dbReference type="NCBIfam" id="TIGR00221">
    <property type="entry name" value="nagA"/>
    <property type="match status" value="1"/>
</dbReference>
<dbReference type="InterPro" id="IPR006680">
    <property type="entry name" value="Amidohydro-rel"/>
</dbReference>
<dbReference type="Pfam" id="PF01979">
    <property type="entry name" value="Amidohydro_1"/>
    <property type="match status" value="1"/>
</dbReference>
<dbReference type="Gene3D" id="3.20.20.140">
    <property type="entry name" value="Metal-dependent hydrolases"/>
    <property type="match status" value="1"/>
</dbReference>
<comment type="cofactor">
    <cofactor evidence="7">
        <name>a divalent metal cation</name>
        <dbReference type="ChEBI" id="CHEBI:60240"/>
    </cofactor>
    <text evidence="7">Binds 1 divalent metal cation per subunit.</text>
</comment>
<reference evidence="9 10" key="1">
    <citation type="submission" date="2019-08" db="EMBL/GenBank/DDBJ databases">
        <title>In-depth cultivation of the pig gut microbiome towards novel bacterial diversity and tailored functional studies.</title>
        <authorList>
            <person name="Wylensek D."/>
            <person name="Hitch T.C.A."/>
            <person name="Clavel T."/>
        </authorList>
    </citation>
    <scope>NUCLEOTIDE SEQUENCE [LARGE SCALE GENOMIC DNA]</scope>
    <source>
        <strain evidence="9 10">BBE-744-WT-12</strain>
    </source>
</reference>
<feature type="domain" description="Amidohydrolase-related" evidence="8">
    <location>
        <begin position="305"/>
        <end position="376"/>
    </location>
</feature>
<dbReference type="RefSeq" id="WP_154416585.1">
    <property type="nucleotide sequence ID" value="NZ_DBFCGB010000020.1"/>
</dbReference>
<keyword evidence="3 5" id="KW-0378">Hydrolase</keyword>
<comment type="caution">
    <text evidence="9">The sequence shown here is derived from an EMBL/GenBank/DDBJ whole genome shotgun (WGS) entry which is preliminary data.</text>
</comment>
<proteinExistence type="inferred from homology"/>
<dbReference type="GO" id="GO:0008448">
    <property type="term" value="F:N-acetylglucosamine-6-phosphate deacetylase activity"/>
    <property type="evidence" value="ECO:0007669"/>
    <property type="project" value="UniProtKB-EC"/>
</dbReference>
<keyword evidence="2 7" id="KW-0479">Metal-binding</keyword>
<dbReference type="InterPro" id="IPR011059">
    <property type="entry name" value="Metal-dep_hydrolase_composite"/>
</dbReference>
<dbReference type="Proteomes" id="UP000435649">
    <property type="component" value="Unassembled WGS sequence"/>
</dbReference>
<evidence type="ECO:0000256" key="2">
    <source>
        <dbReference type="ARBA" id="ARBA00022723"/>
    </source>
</evidence>
<dbReference type="Gene3D" id="2.30.40.10">
    <property type="entry name" value="Urease, subunit C, domain 1"/>
    <property type="match status" value="1"/>
</dbReference>
<dbReference type="PANTHER" id="PTHR11113:SF14">
    <property type="entry name" value="N-ACETYLGLUCOSAMINE-6-PHOSPHATE DEACETYLASE"/>
    <property type="match status" value="1"/>
</dbReference>
<sequence length="380" mass="40634">MRTLIVNCRVVSPGIDLASGAVLIENGTISSICDGGSPLPPAGNVIDGTGLTAMPGFVDVHCHGRNNFDFCDASEEGVRRIARGKLEEGVTTLLPTTLTLPEEQLRATLETIARYDGSGCRLPGVHLEGPFINVKCCGAQNPAYVRLPDAEEVRRLNAVYPVKKVSFAAEAEGAPALTAELCRMGIVPSCVHSAAKYGEFKRCYLEGMRNLSHFCNQMTPLHHRDIGLVGAGLLEDDVFLEFICDKLHICPDMIALVFKIKGPDRIQLISDAMRASGMPDGEYTLGGLPVIAKDGAARLKEGGALAGSVLQLNVALKNVAEITKLPLAELVKSTSYAQAQALGLPGIGKLEPGFRADIVLLDAAWKVRKTFVDGEIRFEA</sequence>
<evidence type="ECO:0000256" key="4">
    <source>
        <dbReference type="ARBA" id="ARBA00023277"/>
    </source>
</evidence>